<evidence type="ECO:0000256" key="2">
    <source>
        <dbReference type="SAM" id="SignalP"/>
    </source>
</evidence>
<dbReference type="AlphaFoldDB" id="A0A1B0CN22"/>
<dbReference type="CDD" id="cd00190">
    <property type="entry name" value="Tryp_SPc"/>
    <property type="match status" value="1"/>
</dbReference>
<comment type="similarity">
    <text evidence="1">Belongs to the peptidase S1 family. CLIP subfamily.</text>
</comment>
<dbReference type="PANTHER" id="PTHR24260">
    <property type="match status" value="1"/>
</dbReference>
<dbReference type="PANTHER" id="PTHR24260:SF136">
    <property type="entry name" value="GH08193P-RELATED"/>
    <property type="match status" value="1"/>
</dbReference>
<accession>A0A1B0CN22</accession>
<dbReference type="VEuPathDB" id="VectorBase:LLONM1_000862"/>
<dbReference type="Proteomes" id="UP000092461">
    <property type="component" value="Unassembled WGS sequence"/>
</dbReference>
<evidence type="ECO:0000313" key="5">
    <source>
        <dbReference type="EnsemblMetazoa" id="LLOJ006106-PA"/>
    </source>
</evidence>
<evidence type="ECO:0000259" key="3">
    <source>
        <dbReference type="PROSITE" id="PS50240"/>
    </source>
</evidence>
<dbReference type="InterPro" id="IPR009003">
    <property type="entry name" value="Peptidase_S1_PA"/>
</dbReference>
<dbReference type="Pfam" id="PF00089">
    <property type="entry name" value="Trypsin"/>
    <property type="match status" value="1"/>
</dbReference>
<dbReference type="GO" id="GO:0006508">
    <property type="term" value="P:proteolysis"/>
    <property type="evidence" value="ECO:0007669"/>
    <property type="project" value="InterPro"/>
</dbReference>
<proteinExistence type="inferred from homology"/>
<evidence type="ECO:0000313" key="4">
    <source>
        <dbReference type="EMBL" id="MBC1176910.1"/>
    </source>
</evidence>
<reference evidence="4" key="2">
    <citation type="journal article" date="2020" name="BMC">
        <title>Leishmania infection induces a limited differential gene expression in the sand fly midgut.</title>
        <authorList>
            <person name="Coutinho-Abreu I.V."/>
            <person name="Serafim T.D."/>
            <person name="Meneses C."/>
            <person name="Kamhawi S."/>
            <person name="Oliveira F."/>
            <person name="Valenzuela J.G."/>
        </authorList>
    </citation>
    <scope>NUCLEOTIDE SEQUENCE</scope>
    <source>
        <strain evidence="4">Jacobina</strain>
        <tissue evidence="4">Midgut</tissue>
    </source>
</reference>
<dbReference type="InterPro" id="IPR001314">
    <property type="entry name" value="Peptidase_S1A"/>
</dbReference>
<dbReference type="PROSITE" id="PS50240">
    <property type="entry name" value="TRYPSIN_DOM"/>
    <property type="match status" value="1"/>
</dbReference>
<dbReference type="EMBL" id="AJWK01019671">
    <property type="status" value="NOT_ANNOTATED_CDS"/>
    <property type="molecule type" value="Genomic_DNA"/>
</dbReference>
<keyword evidence="2" id="KW-0732">Signal</keyword>
<dbReference type="GO" id="GO:0004252">
    <property type="term" value="F:serine-type endopeptidase activity"/>
    <property type="evidence" value="ECO:0007669"/>
    <property type="project" value="InterPro"/>
</dbReference>
<protein>
    <submittedName>
        <fullName evidence="4">Putative serine collagenase 1-signalp detected</fullName>
    </submittedName>
</protein>
<dbReference type="PRINTS" id="PR00722">
    <property type="entry name" value="CHYMOTRYPSIN"/>
</dbReference>
<feature type="domain" description="Peptidase S1" evidence="3">
    <location>
        <begin position="32"/>
        <end position="259"/>
    </location>
</feature>
<name>A0A1B0CN22_LUTLO</name>
<evidence type="ECO:0000313" key="6">
    <source>
        <dbReference type="Proteomes" id="UP000092461"/>
    </source>
</evidence>
<dbReference type="EMBL" id="GITU01008207">
    <property type="protein sequence ID" value="MBC1176910.1"/>
    <property type="molecule type" value="Transcribed_RNA"/>
</dbReference>
<keyword evidence="6" id="KW-1185">Reference proteome</keyword>
<dbReference type="SMART" id="SM00020">
    <property type="entry name" value="Tryp_SPc"/>
    <property type="match status" value="1"/>
</dbReference>
<dbReference type="InterPro" id="IPR001254">
    <property type="entry name" value="Trypsin_dom"/>
</dbReference>
<evidence type="ECO:0000256" key="1">
    <source>
        <dbReference type="ARBA" id="ARBA00024195"/>
    </source>
</evidence>
<feature type="signal peptide" evidence="2">
    <location>
        <begin position="1"/>
        <end position="20"/>
    </location>
</feature>
<organism evidence="5 6">
    <name type="scientific">Lutzomyia longipalpis</name>
    <name type="common">Sand fly</name>
    <dbReference type="NCBI Taxonomy" id="7200"/>
    <lineage>
        <taxon>Eukaryota</taxon>
        <taxon>Metazoa</taxon>
        <taxon>Ecdysozoa</taxon>
        <taxon>Arthropoda</taxon>
        <taxon>Hexapoda</taxon>
        <taxon>Insecta</taxon>
        <taxon>Pterygota</taxon>
        <taxon>Neoptera</taxon>
        <taxon>Endopterygota</taxon>
        <taxon>Diptera</taxon>
        <taxon>Nematocera</taxon>
        <taxon>Psychodoidea</taxon>
        <taxon>Psychodidae</taxon>
        <taxon>Lutzomyia</taxon>
        <taxon>Lutzomyia</taxon>
    </lineage>
</organism>
<dbReference type="InterPro" id="IPR043504">
    <property type="entry name" value="Peptidase_S1_PA_chymotrypsin"/>
</dbReference>
<dbReference type="EnsemblMetazoa" id="LLOJ006106-RA">
    <property type="protein sequence ID" value="LLOJ006106-PA"/>
    <property type="gene ID" value="LLOJ006106"/>
</dbReference>
<dbReference type="InterPro" id="IPR051333">
    <property type="entry name" value="CLIP_Serine_Protease"/>
</dbReference>
<reference evidence="5" key="3">
    <citation type="submission" date="2020-05" db="UniProtKB">
        <authorList>
            <consortium name="EnsemblMetazoa"/>
        </authorList>
    </citation>
    <scope>IDENTIFICATION</scope>
    <source>
        <strain evidence="5">Jacobina</strain>
    </source>
</reference>
<dbReference type="Gene3D" id="2.40.10.10">
    <property type="entry name" value="Trypsin-like serine proteases"/>
    <property type="match status" value="1"/>
</dbReference>
<feature type="chain" id="PRO_5044555397" evidence="2">
    <location>
        <begin position="21"/>
        <end position="260"/>
    </location>
</feature>
<sequence length="260" mass="28792">MKFLVICGVTVTLLVTFVEGLVSSDVAPESFVINGANRTDSPHHVLVEFFNAQQLGFFGGGSIITSTHILTAAQNVHGFVLWRVGYGSHFRDQLTWMYSNSAFAHHQYAPQTRNNDIAMIVLPIPLVFTTHVRPIALPPSDFLMPYENEQGTIKGFGFTSAGVNQPSDTLRYGYVRVQADAFCLSIFHIVAPNHFCASDNRVPVNICNGDIGGGFTVHYRGEETLVGINSILIENCYIQWPSAYTRVTHYLSWIHLVIGV</sequence>
<dbReference type="VEuPathDB" id="VectorBase:LLOJ006106"/>
<dbReference type="SUPFAM" id="SSF50494">
    <property type="entry name" value="Trypsin-like serine proteases"/>
    <property type="match status" value="1"/>
</dbReference>
<reference evidence="6" key="1">
    <citation type="submission" date="2012-05" db="EMBL/GenBank/DDBJ databases">
        <title>Whole Genome Assembly of Lutzomyia longipalpis.</title>
        <authorList>
            <person name="Richards S."/>
            <person name="Qu C."/>
            <person name="Dillon R."/>
            <person name="Worley K."/>
            <person name="Scherer S."/>
            <person name="Batterton M."/>
            <person name="Taylor A."/>
            <person name="Hawes A."/>
            <person name="Hernandez B."/>
            <person name="Kovar C."/>
            <person name="Mandapat C."/>
            <person name="Pham C."/>
            <person name="Qu C."/>
            <person name="Jing C."/>
            <person name="Bess C."/>
            <person name="Bandaranaike D."/>
            <person name="Ngo D."/>
            <person name="Ongeri F."/>
            <person name="Arias F."/>
            <person name="Lara F."/>
            <person name="Weissenberger G."/>
            <person name="Kamau G."/>
            <person name="Han H."/>
            <person name="Shen H."/>
            <person name="Dinh H."/>
            <person name="Khalil I."/>
            <person name="Jones J."/>
            <person name="Shafer J."/>
            <person name="Jayaseelan J."/>
            <person name="Quiroz J."/>
            <person name="Blankenburg K."/>
            <person name="Nguyen L."/>
            <person name="Jackson L."/>
            <person name="Francisco L."/>
            <person name="Tang L.-Y."/>
            <person name="Pu L.-L."/>
            <person name="Perales L."/>
            <person name="Lorensuhewa L."/>
            <person name="Munidasa M."/>
            <person name="Coyle M."/>
            <person name="Taylor M."/>
            <person name="Puazo M."/>
            <person name="Firestine M."/>
            <person name="Scheel M."/>
            <person name="Javaid M."/>
            <person name="Wang M."/>
            <person name="Li M."/>
            <person name="Tabassum N."/>
            <person name="Saada N."/>
            <person name="Osuji N."/>
            <person name="Aqrawi P."/>
            <person name="Fu Q."/>
            <person name="Thornton R."/>
            <person name="Raj R."/>
            <person name="Goodspeed R."/>
            <person name="Mata R."/>
            <person name="Najjar R."/>
            <person name="Gubbala S."/>
            <person name="Lee S."/>
            <person name="Denson S."/>
            <person name="Patil S."/>
            <person name="Macmil S."/>
            <person name="Qi S."/>
            <person name="Matskevitch T."/>
            <person name="Palculict T."/>
            <person name="Mathew T."/>
            <person name="Vee V."/>
            <person name="Velamala V."/>
            <person name="Korchina V."/>
            <person name="Cai W."/>
            <person name="Liu W."/>
            <person name="Dai W."/>
            <person name="Zou X."/>
            <person name="Zhu Y."/>
            <person name="Zhang Y."/>
            <person name="Wu Y.-Q."/>
            <person name="Xin Y."/>
            <person name="Nazarath L."/>
            <person name="Kovar C."/>
            <person name="Han Y."/>
            <person name="Muzny D."/>
            <person name="Gibbs R."/>
        </authorList>
    </citation>
    <scope>NUCLEOTIDE SEQUENCE [LARGE SCALE GENOMIC DNA]</scope>
    <source>
        <strain evidence="6">Jacobina</strain>
    </source>
</reference>